<sequence length="275" mass="29492">MAVSDRLPAAYILVAHGSRDPRARVALAQLAACVRDRAIVCETAARRPINREHRATATLERHSIVLTAVLEMGAVPLHQAILQQLPAIRVAGLHRVRILPLFLLPGVHVRSDLPAEVARAQQLVGGEFELELGAYLGSHAGLVPLLADRFAALADRINADAERASQPIGRILLAHGSHQSEGNGTIATTAARLGATAAFWSVPPHLGECIRTLGAAGYRHLAIVPYVLFPGRIIDAIATEIERLCGDRPDLTVHFGSPLGTVPALADTIVEWFQR</sequence>
<protein>
    <recommendedName>
        <fullName evidence="5">Sirohydrochlorin cobaltochelatase</fullName>
    </recommendedName>
</protein>
<evidence type="ECO:0008006" key="5">
    <source>
        <dbReference type="Google" id="ProtNLM"/>
    </source>
</evidence>
<keyword evidence="4" id="KW-1185">Reference proteome</keyword>
<name>U5D9Q9_9CHRO</name>
<dbReference type="GO" id="GO:0016829">
    <property type="term" value="F:lyase activity"/>
    <property type="evidence" value="ECO:0007669"/>
    <property type="project" value="UniProtKB-KW"/>
</dbReference>
<dbReference type="PANTHER" id="PTHR33542">
    <property type="entry name" value="SIROHYDROCHLORIN FERROCHELATASE, CHLOROPLASTIC"/>
    <property type="match status" value="1"/>
</dbReference>
<keyword evidence="2" id="KW-0456">Lyase</keyword>
<dbReference type="PANTHER" id="PTHR33542:SF3">
    <property type="entry name" value="SIROHYDROCHLORIN FERROCHELATASE, CHLOROPLASTIC"/>
    <property type="match status" value="1"/>
</dbReference>
<dbReference type="AlphaFoldDB" id="U5D9Q9"/>
<dbReference type="OrthoDB" id="482456at2"/>
<dbReference type="PATRIC" id="fig|582515.4.peg.2391"/>
<dbReference type="SUPFAM" id="SSF53800">
    <property type="entry name" value="Chelatase"/>
    <property type="match status" value="2"/>
</dbReference>
<dbReference type="eggNOG" id="COG2138">
    <property type="taxonomic scope" value="Bacteria"/>
</dbReference>
<dbReference type="InParanoid" id="U5D9Q9"/>
<gene>
    <name evidence="3" type="ORF">KR51_00021260</name>
</gene>
<dbReference type="InterPro" id="IPR050963">
    <property type="entry name" value="Sirohydro_Cobaltochel/CbiX"/>
</dbReference>
<proteinExistence type="predicted"/>
<evidence type="ECO:0000313" key="3">
    <source>
        <dbReference type="EMBL" id="ERN41323.1"/>
    </source>
</evidence>
<reference evidence="3 4" key="1">
    <citation type="submission" date="2013-05" db="EMBL/GenBank/DDBJ databases">
        <title>Draft genome sequence of Rubidibacter lacunae KORDI 51-2.</title>
        <authorList>
            <person name="Choi D.H."/>
            <person name="Noh J.H."/>
            <person name="Kwon K.-K."/>
            <person name="Lee J.-H."/>
            <person name="Ryu J.-Y."/>
        </authorList>
    </citation>
    <scope>NUCLEOTIDE SEQUENCE [LARGE SCALE GENOMIC DNA]</scope>
    <source>
        <strain evidence="3 4">KORDI 51-2</strain>
    </source>
</reference>
<dbReference type="STRING" id="582515.KR51_00021260"/>
<comment type="caution">
    <text evidence="3">The sequence shown here is derived from an EMBL/GenBank/DDBJ whole genome shotgun (WGS) entry which is preliminary data.</text>
</comment>
<keyword evidence="1" id="KW-0479">Metal-binding</keyword>
<evidence type="ECO:0000313" key="4">
    <source>
        <dbReference type="Proteomes" id="UP000016960"/>
    </source>
</evidence>
<dbReference type="CDD" id="cd03416">
    <property type="entry name" value="CbiX_SirB_N"/>
    <property type="match status" value="1"/>
</dbReference>
<dbReference type="GO" id="GO:0046872">
    <property type="term" value="F:metal ion binding"/>
    <property type="evidence" value="ECO:0007669"/>
    <property type="project" value="UniProtKB-KW"/>
</dbReference>
<dbReference type="RefSeq" id="WP_022607163.1">
    <property type="nucleotide sequence ID" value="NZ_ASSJ01000050.1"/>
</dbReference>
<dbReference type="InterPro" id="IPR002762">
    <property type="entry name" value="CbiX-like"/>
</dbReference>
<evidence type="ECO:0000256" key="1">
    <source>
        <dbReference type="ARBA" id="ARBA00022723"/>
    </source>
</evidence>
<organism evidence="3 4">
    <name type="scientific">Rubidibacter lacunae KORDI 51-2</name>
    <dbReference type="NCBI Taxonomy" id="582515"/>
    <lineage>
        <taxon>Bacteria</taxon>
        <taxon>Bacillati</taxon>
        <taxon>Cyanobacteriota</taxon>
        <taxon>Cyanophyceae</taxon>
        <taxon>Oscillatoriophycideae</taxon>
        <taxon>Chroococcales</taxon>
        <taxon>Aphanothecaceae</taxon>
        <taxon>Rubidibacter</taxon>
    </lineage>
</organism>
<accession>U5D9Q9</accession>
<evidence type="ECO:0000256" key="2">
    <source>
        <dbReference type="ARBA" id="ARBA00023239"/>
    </source>
</evidence>
<dbReference type="Gene3D" id="3.40.50.1400">
    <property type="match status" value="2"/>
</dbReference>
<dbReference type="Pfam" id="PF01903">
    <property type="entry name" value="CbiX"/>
    <property type="match status" value="2"/>
</dbReference>
<dbReference type="Proteomes" id="UP000016960">
    <property type="component" value="Unassembled WGS sequence"/>
</dbReference>
<dbReference type="EMBL" id="ASSJ01000050">
    <property type="protein sequence ID" value="ERN41323.1"/>
    <property type="molecule type" value="Genomic_DNA"/>
</dbReference>